<evidence type="ECO:0000256" key="4">
    <source>
        <dbReference type="ARBA" id="ARBA00007637"/>
    </source>
</evidence>
<evidence type="ECO:0000256" key="10">
    <source>
        <dbReference type="RuleBase" id="RU366046"/>
    </source>
</evidence>
<feature type="domain" description="NAD-dependent epimerase/dehydratase" evidence="11">
    <location>
        <begin position="3"/>
        <end position="261"/>
    </location>
</feature>
<dbReference type="PRINTS" id="PR01713">
    <property type="entry name" value="NUCEPIMERASE"/>
</dbReference>
<dbReference type="RefSeq" id="WP_249861308.1">
    <property type="nucleotide sequence ID" value="NZ_CP027059.1"/>
</dbReference>
<evidence type="ECO:0000256" key="2">
    <source>
        <dbReference type="ARBA" id="ARBA00001911"/>
    </source>
</evidence>
<proteinExistence type="inferred from homology"/>
<evidence type="ECO:0000256" key="6">
    <source>
        <dbReference type="ARBA" id="ARBA00018569"/>
    </source>
</evidence>
<keyword evidence="9 10" id="KW-0413">Isomerase</keyword>
<gene>
    <name evidence="12" type="primary">lnpD</name>
    <name evidence="12" type="ORF">SK3146_04993</name>
</gene>
<comment type="subunit">
    <text evidence="10">Homodimer.</text>
</comment>
<dbReference type="EC" id="5.1.3.2" evidence="5 10"/>
<evidence type="ECO:0000256" key="5">
    <source>
        <dbReference type="ARBA" id="ARBA00013189"/>
    </source>
</evidence>
<dbReference type="PANTHER" id="PTHR43725:SF47">
    <property type="entry name" value="UDP-GLUCOSE 4-EPIMERASE"/>
    <property type="match status" value="1"/>
</dbReference>
<dbReference type="PANTHER" id="PTHR43725">
    <property type="entry name" value="UDP-GLUCOSE 4-EPIMERASE"/>
    <property type="match status" value="1"/>
</dbReference>
<organism evidence="12 13">
    <name type="scientific">Paenibacillus konkukensis</name>
    <dbReference type="NCBI Taxonomy" id="2020716"/>
    <lineage>
        <taxon>Bacteria</taxon>
        <taxon>Bacillati</taxon>
        <taxon>Bacillota</taxon>
        <taxon>Bacilli</taxon>
        <taxon>Bacillales</taxon>
        <taxon>Paenibacillaceae</taxon>
        <taxon>Paenibacillus</taxon>
    </lineage>
</organism>
<evidence type="ECO:0000256" key="9">
    <source>
        <dbReference type="ARBA" id="ARBA00023235"/>
    </source>
</evidence>
<evidence type="ECO:0000256" key="3">
    <source>
        <dbReference type="ARBA" id="ARBA00004947"/>
    </source>
</evidence>
<evidence type="ECO:0000259" key="11">
    <source>
        <dbReference type="Pfam" id="PF01370"/>
    </source>
</evidence>
<dbReference type="Proteomes" id="UP001057134">
    <property type="component" value="Chromosome"/>
</dbReference>
<dbReference type="GO" id="GO:0003978">
    <property type="term" value="F:UDP-glucose 4-epimerase activity"/>
    <property type="evidence" value="ECO:0007669"/>
    <property type="project" value="UniProtKB-EC"/>
</dbReference>
<dbReference type="NCBIfam" id="NF007956">
    <property type="entry name" value="PRK10675.1"/>
    <property type="match status" value="1"/>
</dbReference>
<dbReference type="SUPFAM" id="SSF51735">
    <property type="entry name" value="NAD(P)-binding Rossmann-fold domains"/>
    <property type="match status" value="1"/>
</dbReference>
<reference evidence="12" key="1">
    <citation type="submission" date="2018-02" db="EMBL/GenBank/DDBJ databases">
        <authorList>
            <person name="Kim S.-K."/>
            <person name="Jung H.-I."/>
            <person name="Lee S.-W."/>
        </authorList>
    </citation>
    <scope>NUCLEOTIDE SEQUENCE</scope>
    <source>
        <strain evidence="12">SK3146</strain>
    </source>
</reference>
<evidence type="ECO:0000256" key="8">
    <source>
        <dbReference type="ARBA" id="ARBA00023144"/>
    </source>
</evidence>
<protein>
    <recommendedName>
        <fullName evidence="6 10">UDP-glucose 4-epimerase</fullName>
        <ecNumber evidence="5 10">5.1.3.2</ecNumber>
    </recommendedName>
</protein>
<evidence type="ECO:0000256" key="7">
    <source>
        <dbReference type="ARBA" id="ARBA00023027"/>
    </source>
</evidence>
<comment type="cofactor">
    <cofactor evidence="2 10">
        <name>NAD(+)</name>
        <dbReference type="ChEBI" id="CHEBI:57540"/>
    </cofactor>
</comment>
<keyword evidence="8" id="KW-0299">Galactose metabolism</keyword>
<comment type="similarity">
    <text evidence="4 10">Belongs to the NAD(P)-dependent epimerase/dehydratase family.</text>
</comment>
<dbReference type="Gene3D" id="3.40.50.720">
    <property type="entry name" value="NAD(P)-binding Rossmann-like Domain"/>
    <property type="match status" value="1"/>
</dbReference>
<evidence type="ECO:0000313" key="12">
    <source>
        <dbReference type="EMBL" id="UQZ85704.1"/>
    </source>
</evidence>
<dbReference type="InterPro" id="IPR036291">
    <property type="entry name" value="NAD(P)-bd_dom_sf"/>
</dbReference>
<dbReference type="InterPro" id="IPR005886">
    <property type="entry name" value="UDP_G4E"/>
</dbReference>
<keyword evidence="10" id="KW-0119">Carbohydrate metabolism</keyword>
<dbReference type="CDD" id="cd05247">
    <property type="entry name" value="UDP_G4E_1_SDR_e"/>
    <property type="match status" value="1"/>
</dbReference>
<keyword evidence="7 10" id="KW-0520">NAD</keyword>
<dbReference type="NCBIfam" id="TIGR01179">
    <property type="entry name" value="galE"/>
    <property type="match status" value="1"/>
</dbReference>
<evidence type="ECO:0000256" key="1">
    <source>
        <dbReference type="ARBA" id="ARBA00000083"/>
    </source>
</evidence>
<dbReference type="Gene3D" id="3.90.25.10">
    <property type="entry name" value="UDP-galactose 4-epimerase, domain 1"/>
    <property type="match status" value="1"/>
</dbReference>
<keyword evidence="13" id="KW-1185">Reference proteome</keyword>
<name>A0ABY4RT28_9BACL</name>
<dbReference type="Pfam" id="PF01370">
    <property type="entry name" value="Epimerase"/>
    <property type="match status" value="1"/>
</dbReference>
<comment type="pathway">
    <text evidence="3 10">Carbohydrate metabolism; galactose metabolism.</text>
</comment>
<comment type="catalytic activity">
    <reaction evidence="1 10">
        <text>UDP-alpha-D-glucose = UDP-alpha-D-galactose</text>
        <dbReference type="Rhea" id="RHEA:22168"/>
        <dbReference type="ChEBI" id="CHEBI:58885"/>
        <dbReference type="ChEBI" id="CHEBI:66914"/>
        <dbReference type="EC" id="5.1.3.2"/>
    </reaction>
</comment>
<accession>A0ABY4RT28</accession>
<reference evidence="12" key="2">
    <citation type="journal article" date="2021" name="J Anim Sci Technol">
        <title>Complete genome sequence of Paenibacillus konkukensis sp. nov. SK3146 as a potential probiotic strain.</title>
        <authorList>
            <person name="Jung H.I."/>
            <person name="Park S."/>
            <person name="Niu K.M."/>
            <person name="Lee S.W."/>
            <person name="Kothari D."/>
            <person name="Yi K.J."/>
            <person name="Kim S.K."/>
        </authorList>
    </citation>
    <scope>NUCLEOTIDE SEQUENCE</scope>
    <source>
        <strain evidence="12">SK3146</strain>
    </source>
</reference>
<dbReference type="InterPro" id="IPR001509">
    <property type="entry name" value="Epimerase_deHydtase"/>
</dbReference>
<evidence type="ECO:0000313" key="13">
    <source>
        <dbReference type="Proteomes" id="UP001057134"/>
    </source>
</evidence>
<sequence>MAILVTGGSGYIGSHTCVELLSAGYDIVVVDNLANSRPESLRRVRELTGRNFRFYKADLLDQEELMKIFAQNKIEAVIHFAGHKSVGESVQLPLWYYHNNITGTLVLCKVMEKYGVKKIVFSSSATVYGLQERVPIREDLPLSATNPYGRTKLMIEEMLRDLHASDNGWGIALLRYFNPIGAHESGRIGEDPNGTPNNLMPYITQVAAGRLKELRVFGSDYPTADGTGVRDYIHVVDLARGHLKALDRIVNTPGVEAYNLGTGRGYSVLEIVAAFETVTGCRIPYKIAERRPGDIGICYADPAKAKRELGWTAEKTIEDMCRDSWRWQSSNPNGYAEDSSFAAGFGVKEQPRSYGRSGGVFAYSSGDIS</sequence>
<dbReference type="EMBL" id="CP027059">
    <property type="protein sequence ID" value="UQZ85704.1"/>
    <property type="molecule type" value="Genomic_DNA"/>
</dbReference>